<dbReference type="Proteomes" id="UP000813444">
    <property type="component" value="Unassembled WGS sequence"/>
</dbReference>
<dbReference type="AlphaFoldDB" id="A0A8K0WUT8"/>
<proteinExistence type="predicted"/>
<comment type="caution">
    <text evidence="1">The sequence shown here is derived from an EMBL/GenBank/DDBJ whole genome shotgun (WGS) entry which is preliminary data.</text>
</comment>
<evidence type="ECO:0000313" key="2">
    <source>
        <dbReference type="Proteomes" id="UP000813444"/>
    </source>
</evidence>
<gene>
    <name evidence="1" type="ORF">B0I35DRAFT_122860</name>
</gene>
<keyword evidence="2" id="KW-1185">Reference proteome</keyword>
<name>A0A8K0WUT8_9HYPO</name>
<dbReference type="EMBL" id="JAGPNK010000002">
    <property type="protein sequence ID" value="KAH7325966.1"/>
    <property type="molecule type" value="Genomic_DNA"/>
</dbReference>
<evidence type="ECO:0000313" key="1">
    <source>
        <dbReference type="EMBL" id="KAH7325966.1"/>
    </source>
</evidence>
<sequence length="208" mass="22414">MGKSIGGHSVQNSNTRPLPRLATLCSLVHHRHWRVSTPIGPTGRPSLGPTIGYVASGPETRNVTQAGQWTGTCEERVTITVSNPPSGRCTDPEYPPSPHPLIALCYITRLPDVTLERTKTGTTPMSTPCLAAAVIAHILSRSPAEFDMQPRVVPTYELQPIPGLGTVALHLAEYSICTACECEDAGARPVFCMRVLSLSLSRPRLQVL</sequence>
<reference evidence="1" key="1">
    <citation type="journal article" date="2021" name="Nat. Commun.">
        <title>Genetic determinants of endophytism in the Arabidopsis root mycobiome.</title>
        <authorList>
            <person name="Mesny F."/>
            <person name="Miyauchi S."/>
            <person name="Thiergart T."/>
            <person name="Pickel B."/>
            <person name="Atanasova L."/>
            <person name="Karlsson M."/>
            <person name="Huettel B."/>
            <person name="Barry K.W."/>
            <person name="Haridas S."/>
            <person name="Chen C."/>
            <person name="Bauer D."/>
            <person name="Andreopoulos W."/>
            <person name="Pangilinan J."/>
            <person name="LaButti K."/>
            <person name="Riley R."/>
            <person name="Lipzen A."/>
            <person name="Clum A."/>
            <person name="Drula E."/>
            <person name="Henrissat B."/>
            <person name="Kohler A."/>
            <person name="Grigoriev I.V."/>
            <person name="Martin F.M."/>
            <person name="Hacquard S."/>
        </authorList>
    </citation>
    <scope>NUCLEOTIDE SEQUENCE</scope>
    <source>
        <strain evidence="1">MPI-CAGE-CH-0235</strain>
    </source>
</reference>
<protein>
    <submittedName>
        <fullName evidence="1">Uncharacterized protein</fullName>
    </submittedName>
</protein>
<accession>A0A8K0WUT8</accession>
<organism evidence="1 2">
    <name type="scientific">Stachybotrys elegans</name>
    <dbReference type="NCBI Taxonomy" id="80388"/>
    <lineage>
        <taxon>Eukaryota</taxon>
        <taxon>Fungi</taxon>
        <taxon>Dikarya</taxon>
        <taxon>Ascomycota</taxon>
        <taxon>Pezizomycotina</taxon>
        <taxon>Sordariomycetes</taxon>
        <taxon>Hypocreomycetidae</taxon>
        <taxon>Hypocreales</taxon>
        <taxon>Stachybotryaceae</taxon>
        <taxon>Stachybotrys</taxon>
    </lineage>
</organism>